<dbReference type="SUPFAM" id="SSF50044">
    <property type="entry name" value="SH3-domain"/>
    <property type="match status" value="1"/>
</dbReference>
<feature type="domain" description="Pyrrolo-quinoline quinone repeat" evidence="2">
    <location>
        <begin position="618"/>
        <end position="718"/>
    </location>
</feature>
<dbReference type="Gene3D" id="2.40.128.630">
    <property type="match status" value="1"/>
</dbReference>
<evidence type="ECO:0000259" key="2">
    <source>
        <dbReference type="Pfam" id="PF13360"/>
    </source>
</evidence>
<dbReference type="RefSeq" id="WP_172243819.1">
    <property type="nucleotide sequence ID" value="NZ_BMDD01000003.1"/>
</dbReference>
<dbReference type="InterPro" id="IPR015943">
    <property type="entry name" value="WD40/YVTN_repeat-like_dom_sf"/>
</dbReference>
<dbReference type="InterPro" id="IPR018391">
    <property type="entry name" value="PQQ_b-propeller_rpt"/>
</dbReference>
<dbReference type="InterPro" id="IPR011047">
    <property type="entry name" value="Quinoprotein_ADH-like_sf"/>
</dbReference>
<proteinExistence type="predicted"/>
<dbReference type="SUPFAM" id="SSF50998">
    <property type="entry name" value="Quinoprotein alcohol dehydrogenase-like"/>
    <property type="match status" value="1"/>
</dbReference>
<evidence type="ECO:0000313" key="4">
    <source>
        <dbReference type="Proteomes" id="UP000605427"/>
    </source>
</evidence>
<sequence>MHIIHPEKKFRRFTVALLVAGLLIVSPIPGDRNSGHFAQAAAPDSTTTPDSSNAASADPATLQTPTVIETADLQASAPILRHRPAAAANWRNLIAYDYWAEDSEVKVLEREGDWLRVKQNGDSGWVPTWYAESESDRIETLPAVRLSPSPTAKLHASPDSEATWSYDGAPLISMLRFGDWYGVSPDFGRTSGENDSRAMLLWLNANDVMESAALEGGLLAADSDLSIDAIRAALDGQLQAGLESETVRSLLGEPFSVMDAPMRYPDGVGEDGRYHWTNGGTEWRYELPGAHLLVHISEQGRLVGLNWVLPLTSYDQQLLQSAWLEEADFDTLYQKLPILPSLSVDFDWRTRVDTNYAYSVYANDGTLLAYSDDEGFSGFHYSSLLYAMDRKDGSIRWKYDAGHSGFGFLPDSTGDGVTINGYGATGDGQNEGTLAHLRLSDGKVLWTYDWPGLVRPSAYAAGDSILLLSDATKRGDDGVLIALDEQTGKKRWKKQVSPPYDLVNRGSDEPYVLLSQGGTLQALDPLTGENIWNVASDKGRIDAGESLVYDPDASPALTETDGTRWIKFDGEGWRKIDTISGQTLARYAAEENDEVEDLGGYLLVQRETDTRNLRNPYVRDYETSLIEASSGDVLWTRSDLMQSGLVDGDTLYAVINRIPAAVDLKTGVTLWEARTNGIYPNLEFRFGVGPFARIGDYLLIPYDRDLLAFDKKTGRQLGRIDGLRFGFPETQERLSLQSLLNEKDGKLYIGSASRALAVLDVEKLTAVLDEAVASGRGAAAVTPAVRAAENAAWYPAQPR</sequence>
<protein>
    <recommendedName>
        <fullName evidence="2">Pyrrolo-quinoline quinone repeat domain-containing protein</fullName>
    </recommendedName>
</protein>
<evidence type="ECO:0000313" key="3">
    <source>
        <dbReference type="EMBL" id="GGH78983.1"/>
    </source>
</evidence>
<dbReference type="EMBL" id="BMDD01000003">
    <property type="protein sequence ID" value="GGH78983.1"/>
    <property type="molecule type" value="Genomic_DNA"/>
</dbReference>
<gene>
    <name evidence="3" type="ORF">GCM10007362_25090</name>
</gene>
<evidence type="ECO:0000256" key="1">
    <source>
        <dbReference type="SAM" id="MobiDB-lite"/>
    </source>
</evidence>
<keyword evidence="4" id="KW-1185">Reference proteome</keyword>
<dbReference type="Proteomes" id="UP000605427">
    <property type="component" value="Unassembled WGS sequence"/>
</dbReference>
<dbReference type="Gene3D" id="2.130.10.10">
    <property type="entry name" value="YVTN repeat-like/Quinoprotein amine dehydrogenase"/>
    <property type="match status" value="1"/>
</dbReference>
<feature type="region of interest" description="Disordered" evidence="1">
    <location>
        <begin position="35"/>
        <end position="61"/>
    </location>
</feature>
<dbReference type="Pfam" id="PF13360">
    <property type="entry name" value="PQQ_2"/>
    <property type="match status" value="2"/>
</dbReference>
<dbReference type="PANTHER" id="PTHR34512:SF30">
    <property type="entry name" value="OUTER MEMBRANE PROTEIN ASSEMBLY FACTOR BAMB"/>
    <property type="match status" value="1"/>
</dbReference>
<accession>A0ABQ1ZWE7</accession>
<reference evidence="4" key="1">
    <citation type="journal article" date="2019" name="Int. J. Syst. Evol. Microbiol.">
        <title>The Global Catalogue of Microorganisms (GCM) 10K type strain sequencing project: providing services to taxonomists for standard genome sequencing and annotation.</title>
        <authorList>
            <consortium name="The Broad Institute Genomics Platform"/>
            <consortium name="The Broad Institute Genome Sequencing Center for Infectious Disease"/>
            <person name="Wu L."/>
            <person name="Ma J."/>
        </authorList>
    </citation>
    <scope>NUCLEOTIDE SEQUENCE [LARGE SCALE GENOMIC DNA]</scope>
    <source>
        <strain evidence="4">CCM 8702</strain>
    </source>
</reference>
<feature type="compositionally biased region" description="Low complexity" evidence="1">
    <location>
        <begin position="40"/>
        <end position="61"/>
    </location>
</feature>
<dbReference type="SMART" id="SM00564">
    <property type="entry name" value="PQQ"/>
    <property type="match status" value="3"/>
</dbReference>
<name>A0ABQ1ZWE7_9BACL</name>
<dbReference type="InterPro" id="IPR002372">
    <property type="entry name" value="PQQ_rpt_dom"/>
</dbReference>
<organism evidence="3 4">
    <name type="scientific">Saccharibacillus endophyticus</name>
    <dbReference type="NCBI Taxonomy" id="2060666"/>
    <lineage>
        <taxon>Bacteria</taxon>
        <taxon>Bacillati</taxon>
        <taxon>Bacillota</taxon>
        <taxon>Bacilli</taxon>
        <taxon>Bacillales</taxon>
        <taxon>Paenibacillaceae</taxon>
        <taxon>Saccharibacillus</taxon>
    </lineage>
</organism>
<comment type="caution">
    <text evidence="3">The sequence shown here is derived from an EMBL/GenBank/DDBJ whole genome shotgun (WGS) entry which is preliminary data.</text>
</comment>
<dbReference type="PANTHER" id="PTHR34512">
    <property type="entry name" value="CELL SURFACE PROTEIN"/>
    <property type="match status" value="1"/>
</dbReference>
<feature type="domain" description="Pyrrolo-quinoline quinone repeat" evidence="2">
    <location>
        <begin position="384"/>
        <end position="558"/>
    </location>
</feature>
<dbReference type="InterPro" id="IPR036028">
    <property type="entry name" value="SH3-like_dom_sf"/>
</dbReference>